<sequence length="150" mass="16742">MSKLKEANIKVVMLTGDKQETAISIARQAGVISEHLTVSQLMILSAKLPSDTSDPKALEKSMSRLQKKINQFVEKCVKRRLDLMDDELTTEEVTTVNREALIARNMNIKVSRIGGTSPFQSPENALIINGDALEMCLHEALIEDFILLFQ</sequence>
<organism evidence="1 2">
    <name type="scientific">Reticulomyxa filosa</name>
    <dbReference type="NCBI Taxonomy" id="46433"/>
    <lineage>
        <taxon>Eukaryota</taxon>
        <taxon>Sar</taxon>
        <taxon>Rhizaria</taxon>
        <taxon>Retaria</taxon>
        <taxon>Foraminifera</taxon>
        <taxon>Monothalamids</taxon>
        <taxon>Reticulomyxidae</taxon>
        <taxon>Reticulomyxa</taxon>
    </lineage>
</organism>
<dbReference type="EMBL" id="ASPP01029933">
    <property type="protein sequence ID" value="ETO04164.1"/>
    <property type="molecule type" value="Genomic_DNA"/>
</dbReference>
<evidence type="ECO:0000313" key="1">
    <source>
        <dbReference type="EMBL" id="ETO04164.1"/>
    </source>
</evidence>
<accession>X6LR95</accession>
<dbReference type="Proteomes" id="UP000023152">
    <property type="component" value="Unassembled WGS sequence"/>
</dbReference>
<keyword evidence="2" id="KW-1185">Reference proteome</keyword>
<protein>
    <submittedName>
        <fullName evidence="1">P-type ATPase</fullName>
    </submittedName>
</protein>
<dbReference type="Gene3D" id="3.40.50.1000">
    <property type="entry name" value="HAD superfamily/HAD-like"/>
    <property type="match status" value="1"/>
</dbReference>
<dbReference type="OrthoDB" id="48943at2759"/>
<reference evidence="1 2" key="1">
    <citation type="journal article" date="2013" name="Curr. Biol.">
        <title>The Genome of the Foraminiferan Reticulomyxa filosa.</title>
        <authorList>
            <person name="Glockner G."/>
            <person name="Hulsmann N."/>
            <person name="Schleicher M."/>
            <person name="Noegel A.A."/>
            <person name="Eichinger L."/>
            <person name="Gallinger C."/>
            <person name="Pawlowski J."/>
            <person name="Sierra R."/>
            <person name="Euteneuer U."/>
            <person name="Pillet L."/>
            <person name="Moustafa A."/>
            <person name="Platzer M."/>
            <person name="Groth M."/>
            <person name="Szafranski K."/>
            <person name="Schliwa M."/>
        </authorList>
    </citation>
    <scope>NUCLEOTIDE SEQUENCE [LARGE SCALE GENOMIC DNA]</scope>
</reference>
<dbReference type="PANTHER" id="PTHR24092">
    <property type="entry name" value="PROBABLE PHOSPHOLIPID-TRANSPORTING ATPASE"/>
    <property type="match status" value="1"/>
</dbReference>
<evidence type="ECO:0000313" key="2">
    <source>
        <dbReference type="Proteomes" id="UP000023152"/>
    </source>
</evidence>
<dbReference type="InterPro" id="IPR036412">
    <property type="entry name" value="HAD-like_sf"/>
</dbReference>
<proteinExistence type="predicted"/>
<gene>
    <name evidence="1" type="ORF">RFI_33234</name>
</gene>
<name>X6LR95_RETFI</name>
<dbReference type="GO" id="GO:0005886">
    <property type="term" value="C:plasma membrane"/>
    <property type="evidence" value="ECO:0007669"/>
    <property type="project" value="TreeGrafter"/>
</dbReference>
<dbReference type="InterPro" id="IPR023214">
    <property type="entry name" value="HAD_sf"/>
</dbReference>
<dbReference type="GO" id="GO:0045332">
    <property type="term" value="P:phospholipid translocation"/>
    <property type="evidence" value="ECO:0007669"/>
    <property type="project" value="TreeGrafter"/>
</dbReference>
<dbReference type="SUPFAM" id="SSF56784">
    <property type="entry name" value="HAD-like"/>
    <property type="match status" value="1"/>
</dbReference>
<dbReference type="AlphaFoldDB" id="X6LR95"/>
<dbReference type="GO" id="GO:0140326">
    <property type="term" value="F:ATPase-coupled intramembrane lipid transporter activity"/>
    <property type="evidence" value="ECO:0007669"/>
    <property type="project" value="TreeGrafter"/>
</dbReference>
<comment type="caution">
    <text evidence="1">The sequence shown here is derived from an EMBL/GenBank/DDBJ whole genome shotgun (WGS) entry which is preliminary data.</text>
</comment>